<name>A0A9W6TQU1_9STRA</name>
<comment type="caution">
    <text evidence="2">The sequence shown here is derived from an EMBL/GenBank/DDBJ whole genome shotgun (WGS) entry which is preliminary data.</text>
</comment>
<reference evidence="2" key="1">
    <citation type="submission" date="2023-04" db="EMBL/GenBank/DDBJ databases">
        <title>Phytophthora lilii NBRC 32176.</title>
        <authorList>
            <person name="Ichikawa N."/>
            <person name="Sato H."/>
            <person name="Tonouchi N."/>
        </authorList>
    </citation>
    <scope>NUCLEOTIDE SEQUENCE</scope>
    <source>
        <strain evidence="2">NBRC 32176</strain>
    </source>
</reference>
<keyword evidence="3" id="KW-1185">Reference proteome</keyword>
<organism evidence="2 3">
    <name type="scientific">Phytophthora lilii</name>
    <dbReference type="NCBI Taxonomy" id="2077276"/>
    <lineage>
        <taxon>Eukaryota</taxon>
        <taxon>Sar</taxon>
        <taxon>Stramenopiles</taxon>
        <taxon>Oomycota</taxon>
        <taxon>Peronosporomycetes</taxon>
        <taxon>Peronosporales</taxon>
        <taxon>Peronosporaceae</taxon>
        <taxon>Phytophthora</taxon>
    </lineage>
</organism>
<evidence type="ECO:0000313" key="3">
    <source>
        <dbReference type="Proteomes" id="UP001165083"/>
    </source>
</evidence>
<dbReference type="Proteomes" id="UP001165083">
    <property type="component" value="Unassembled WGS sequence"/>
</dbReference>
<gene>
    <name evidence="2" type="ORF">Plil01_000641800</name>
</gene>
<proteinExistence type="predicted"/>
<evidence type="ECO:0000256" key="1">
    <source>
        <dbReference type="SAM" id="MobiDB-lite"/>
    </source>
</evidence>
<accession>A0A9W6TQU1</accession>
<protein>
    <submittedName>
        <fullName evidence="2">Unnamed protein product</fullName>
    </submittedName>
</protein>
<feature type="compositionally biased region" description="Basic and acidic residues" evidence="1">
    <location>
        <begin position="106"/>
        <end position="116"/>
    </location>
</feature>
<sequence>MTRADRRVFRVLTAFGNVQLLQQSANASINHSTRLCSRRPGCRRGTTRTLARSSKPSGPLRTSCARLQRLTRCFLDALIGLEDCVLPSATSSRPKDSNDRQFTNSVHREERAMSEPKKRRVESDNCEVPPHFACPEGLEVLEAVRVVCRKHPRVLALPHVVWLIDSFVDCCSGWTLPKAVKTRNSRLTARVMRCADHSVALSNENKFGRYERAANYAAGMGGAADFAAIAWVAATDADELCGHSCRLER</sequence>
<feature type="region of interest" description="Disordered" evidence="1">
    <location>
        <begin position="89"/>
        <end position="122"/>
    </location>
</feature>
<dbReference type="EMBL" id="BSXW01000284">
    <property type="protein sequence ID" value="GMF17521.1"/>
    <property type="molecule type" value="Genomic_DNA"/>
</dbReference>
<evidence type="ECO:0000313" key="2">
    <source>
        <dbReference type="EMBL" id="GMF17521.1"/>
    </source>
</evidence>
<dbReference type="AlphaFoldDB" id="A0A9W6TQU1"/>